<dbReference type="InterPro" id="IPR052585">
    <property type="entry name" value="Lipid_raft_assoc_Zn_ADH"/>
</dbReference>
<dbReference type="Pfam" id="PF13602">
    <property type="entry name" value="ADH_zinc_N_2"/>
    <property type="match status" value="1"/>
</dbReference>
<keyword evidence="4" id="KW-1185">Reference proteome</keyword>
<dbReference type="InterPro" id="IPR013154">
    <property type="entry name" value="ADH-like_N"/>
</dbReference>
<dbReference type="InterPro" id="IPR020843">
    <property type="entry name" value="ER"/>
</dbReference>
<reference evidence="4" key="1">
    <citation type="submission" date="2015-12" db="EMBL/GenBank/DDBJ databases">
        <authorList>
            <person name="Lauer A."/>
            <person name="Humrighouse B."/>
            <person name="Loparev V."/>
            <person name="Shewmaker P.L."/>
            <person name="Whitney A.M."/>
            <person name="McLaughlin R.W."/>
        </authorList>
    </citation>
    <scope>NUCLEOTIDE SEQUENCE [LARGE SCALE GENOMIC DNA]</scope>
    <source>
        <strain evidence="4">LMG 26678</strain>
    </source>
</reference>
<organism evidence="3 4">
    <name type="scientific">Enterococcus rotai</name>
    <dbReference type="NCBI Taxonomy" id="118060"/>
    <lineage>
        <taxon>Bacteria</taxon>
        <taxon>Bacillati</taxon>
        <taxon>Bacillota</taxon>
        <taxon>Bacilli</taxon>
        <taxon>Lactobacillales</taxon>
        <taxon>Enterococcaceae</taxon>
        <taxon>Enterococcus</taxon>
    </lineage>
</organism>
<dbReference type="SMART" id="SM00829">
    <property type="entry name" value="PKS_ER"/>
    <property type="match status" value="1"/>
</dbReference>
<comment type="similarity">
    <text evidence="1">Belongs to the zinc-containing alcohol dehydrogenase family. Quinone oxidoreductase subfamily.</text>
</comment>
<evidence type="ECO:0000259" key="2">
    <source>
        <dbReference type="SMART" id="SM00829"/>
    </source>
</evidence>
<dbReference type="GO" id="GO:0016491">
    <property type="term" value="F:oxidoreductase activity"/>
    <property type="evidence" value="ECO:0007669"/>
    <property type="project" value="UniProtKB-KW"/>
</dbReference>
<dbReference type="Proteomes" id="UP000067523">
    <property type="component" value="Chromosome"/>
</dbReference>
<dbReference type="Gene3D" id="3.40.50.720">
    <property type="entry name" value="NAD(P)-binding Rossmann-like Domain"/>
    <property type="match status" value="1"/>
</dbReference>
<keyword evidence="1" id="KW-0560">Oxidoreductase</keyword>
<dbReference type="SUPFAM" id="SSF50129">
    <property type="entry name" value="GroES-like"/>
    <property type="match status" value="1"/>
</dbReference>
<evidence type="ECO:0000313" key="4">
    <source>
        <dbReference type="Proteomes" id="UP000067523"/>
    </source>
</evidence>
<feature type="domain" description="Enoyl reductase (ER)" evidence="2">
    <location>
        <begin position="22"/>
        <end position="339"/>
    </location>
</feature>
<gene>
    <name evidence="3" type="ORF">ATZ35_07485</name>
</gene>
<dbReference type="InterPro" id="IPR011032">
    <property type="entry name" value="GroES-like_sf"/>
</dbReference>
<evidence type="ECO:0000256" key="1">
    <source>
        <dbReference type="RuleBase" id="RU364000"/>
    </source>
</evidence>
<dbReference type="AlphaFoldDB" id="A0A0U2NQA8"/>
<proteinExistence type="inferred from homology"/>
<keyword evidence="1" id="KW-0479">Metal-binding</keyword>
<name>A0A0U2NQA8_9ENTE</name>
<dbReference type="GO" id="GO:0008270">
    <property type="term" value="F:zinc ion binding"/>
    <property type="evidence" value="ECO:0007669"/>
    <property type="project" value="InterPro"/>
</dbReference>
<dbReference type="STRING" id="118060.ATZ35_07485"/>
<sequence>MEKKTQMKAVGFFEGFPITNEASFIDKDKLIPIPAAQDILVKVKAVSVNPVDIKLRQTTKKQTTLTVLGFDGVGEVVAVGKDVKKFSIGDRVYYAGTTKRAGSNQEFQLVHEAIAAVAPSNLNDEEAASLPLTSLTAYELLVEKFGLIPKKQANQGKTILVINGAGGVGSILTQLAAWAGLTVYATASPKNFDRLKRNGVTYPLDYHKNLKQSLTELAVQQVDYVAVLFDITSYFATVAEVIKPFGHVGTIVGVEEPLDISLLKNKSVSFDWEYMFAKTDYQDRIETQGQTLALIAQLVEAGEIVTTVGKAYSNGINAANLKKATADVETGHMNGKVVVSGPFNGEPK</sequence>
<dbReference type="CDD" id="cd08252">
    <property type="entry name" value="AL_MDR"/>
    <property type="match status" value="1"/>
</dbReference>
<dbReference type="Pfam" id="PF08240">
    <property type="entry name" value="ADH_N"/>
    <property type="match status" value="1"/>
</dbReference>
<dbReference type="InterPro" id="IPR036291">
    <property type="entry name" value="NAD(P)-bd_dom_sf"/>
</dbReference>
<dbReference type="EMBL" id="CP013655">
    <property type="protein sequence ID" value="ALS37010.1"/>
    <property type="molecule type" value="Genomic_DNA"/>
</dbReference>
<dbReference type="KEGG" id="erx:ATZ35_07485"/>
<dbReference type="SUPFAM" id="SSF51735">
    <property type="entry name" value="NAD(P)-binding Rossmann-fold domains"/>
    <property type="match status" value="1"/>
</dbReference>
<keyword evidence="1" id="KW-0862">Zinc</keyword>
<dbReference type="PANTHER" id="PTHR43482:SF1">
    <property type="entry name" value="PROTEIN AST1-RELATED"/>
    <property type="match status" value="1"/>
</dbReference>
<protein>
    <recommendedName>
        <fullName evidence="1">Zinc-type alcohol dehydrogenase-like protein</fullName>
    </recommendedName>
</protein>
<accession>A0A0U2NQA8</accession>
<dbReference type="PANTHER" id="PTHR43482">
    <property type="entry name" value="PROTEIN AST1-RELATED"/>
    <property type="match status" value="1"/>
</dbReference>
<dbReference type="InterPro" id="IPR014182">
    <property type="entry name" value="ADH_Zn_typ-1"/>
</dbReference>
<evidence type="ECO:0000313" key="3">
    <source>
        <dbReference type="EMBL" id="ALS37010.1"/>
    </source>
</evidence>
<dbReference type="Gene3D" id="3.90.180.10">
    <property type="entry name" value="Medium-chain alcohol dehydrogenases, catalytic domain"/>
    <property type="match status" value="1"/>
</dbReference>
<dbReference type="NCBIfam" id="TIGR02817">
    <property type="entry name" value="adh_fam_1"/>
    <property type="match status" value="1"/>
</dbReference>
<dbReference type="RefSeq" id="WP_208930214.1">
    <property type="nucleotide sequence ID" value="NZ_CP013655.1"/>
</dbReference>